<dbReference type="GO" id="GO:0003824">
    <property type="term" value="F:catalytic activity"/>
    <property type="evidence" value="ECO:0007669"/>
    <property type="project" value="InterPro"/>
</dbReference>
<comment type="caution">
    <text evidence="2">The sequence shown here is derived from an EMBL/GenBank/DDBJ whole genome shotgun (WGS) entry which is preliminary data.</text>
</comment>
<dbReference type="SUPFAM" id="SSF56219">
    <property type="entry name" value="DNase I-like"/>
    <property type="match status" value="1"/>
</dbReference>
<dbReference type="AlphaFoldDB" id="A0A9W6YEZ0"/>
<evidence type="ECO:0000259" key="1">
    <source>
        <dbReference type="Pfam" id="PF03372"/>
    </source>
</evidence>
<accession>A0A9W6YEZ0</accession>
<gene>
    <name evidence="2" type="ORF">Pfra01_002743800</name>
</gene>
<reference evidence="2" key="1">
    <citation type="submission" date="2023-04" db="EMBL/GenBank/DDBJ databases">
        <title>Phytophthora fragariaefolia NBRC 109709.</title>
        <authorList>
            <person name="Ichikawa N."/>
            <person name="Sato H."/>
            <person name="Tonouchi N."/>
        </authorList>
    </citation>
    <scope>NUCLEOTIDE SEQUENCE</scope>
    <source>
        <strain evidence="2">NBRC 109709</strain>
    </source>
</reference>
<name>A0A9W6YEZ0_9STRA</name>
<dbReference type="InterPro" id="IPR036691">
    <property type="entry name" value="Endo/exonu/phosph_ase_sf"/>
</dbReference>
<dbReference type="OrthoDB" id="126439at2759"/>
<dbReference type="Gene3D" id="3.60.10.10">
    <property type="entry name" value="Endonuclease/exonuclease/phosphatase"/>
    <property type="match status" value="1"/>
</dbReference>
<dbReference type="Proteomes" id="UP001165121">
    <property type="component" value="Unassembled WGS sequence"/>
</dbReference>
<sequence length="573" mass="66260">MPTDAQVAFTTGWRIECAVSTIKAWKASVKDGHTKTRLRTWEEKINLQLSRRGKLKCLDNANDWKWVRQARIGKDQMMRLCDPINRAEGSQHLLVAKVFDAEIATLLVTVIDNPLDQKQPPELYGRLQQLRETEGDENGKNLKQNHSLCSQDFRVLSQNVMGFKTQTREKWLDYWRGLPKRNRPTVIMLQETHTQTQEEVRSLQQAWQQRRPWQDHLWSNRQIGIEIAGHHILNLYAPTQTHEQNIYFKTLSKWRFHEHPNVIIGGDFNCVEVPMLDRRSAGGRQTENEALITLVTRYQFTDARNLIGYAEEDLDLEELDHYTLWRGDSASRIDRFYVAKPLNAKVQWLSVNLPGVHSDHQEVIRQCRAANVEEIRERTLLRVGLDLEEKMDKVRWRFWRTAIWERDQRVTAISAPPGQTYPKHLSIAQRITNTWEPLFNKSHRHIPTTELGTAIDKFVRIPPDRKVSQGNNELLMAEIEEAELTQAVRSLQRHNVAGPDGLNNDFCKALPEEVVSALVDVCNSMLKGAPPPKSFLEGTVIPLRKKGDSADAMDYRPIMLLLTSYKIHEGDCN</sequence>
<feature type="domain" description="Endonuclease/exonuclease/phosphatase" evidence="1">
    <location>
        <begin position="157"/>
        <end position="360"/>
    </location>
</feature>
<protein>
    <submittedName>
        <fullName evidence="2">Unnamed protein product</fullName>
    </submittedName>
</protein>
<dbReference type="InterPro" id="IPR005135">
    <property type="entry name" value="Endo/exonuclease/phosphatase"/>
</dbReference>
<organism evidence="2 3">
    <name type="scientific">Phytophthora fragariaefolia</name>
    <dbReference type="NCBI Taxonomy" id="1490495"/>
    <lineage>
        <taxon>Eukaryota</taxon>
        <taxon>Sar</taxon>
        <taxon>Stramenopiles</taxon>
        <taxon>Oomycota</taxon>
        <taxon>Peronosporomycetes</taxon>
        <taxon>Peronosporales</taxon>
        <taxon>Peronosporaceae</taxon>
        <taxon>Phytophthora</taxon>
    </lineage>
</organism>
<evidence type="ECO:0000313" key="2">
    <source>
        <dbReference type="EMBL" id="GMF62884.1"/>
    </source>
</evidence>
<evidence type="ECO:0000313" key="3">
    <source>
        <dbReference type="Proteomes" id="UP001165121"/>
    </source>
</evidence>
<dbReference type="Pfam" id="PF03372">
    <property type="entry name" value="Exo_endo_phos"/>
    <property type="match status" value="1"/>
</dbReference>
<dbReference type="EMBL" id="BSXT01006714">
    <property type="protein sequence ID" value="GMF62884.1"/>
    <property type="molecule type" value="Genomic_DNA"/>
</dbReference>
<keyword evidence="3" id="KW-1185">Reference proteome</keyword>
<dbReference type="PANTHER" id="PTHR19446">
    <property type="entry name" value="REVERSE TRANSCRIPTASES"/>
    <property type="match status" value="1"/>
</dbReference>
<proteinExistence type="predicted"/>